<dbReference type="PANTHER" id="PTHR43304">
    <property type="entry name" value="PHYTOCHROME-LIKE PROTEIN CPH1"/>
    <property type="match status" value="1"/>
</dbReference>
<dbReference type="Proteomes" id="UP001430377">
    <property type="component" value="Unassembled WGS sequence"/>
</dbReference>
<dbReference type="Pfam" id="PF08447">
    <property type="entry name" value="PAS_3"/>
    <property type="match status" value="1"/>
</dbReference>
<evidence type="ECO:0000259" key="10">
    <source>
        <dbReference type="PROSITE" id="PS50112"/>
    </source>
</evidence>
<evidence type="ECO:0000256" key="7">
    <source>
        <dbReference type="ARBA" id="ARBA00023163"/>
    </source>
</evidence>
<dbReference type="InterPro" id="IPR031803">
    <property type="entry name" value="BAT_GAF/HTH-assoc"/>
</dbReference>
<evidence type="ECO:0000256" key="5">
    <source>
        <dbReference type="ARBA" id="ARBA00022777"/>
    </source>
</evidence>
<dbReference type="NCBIfam" id="TIGR00229">
    <property type="entry name" value="sensory_box"/>
    <property type="match status" value="3"/>
</dbReference>
<evidence type="ECO:0000256" key="2">
    <source>
        <dbReference type="ARBA" id="ARBA00012438"/>
    </source>
</evidence>
<keyword evidence="6" id="KW-0805">Transcription regulation</keyword>
<evidence type="ECO:0000259" key="9">
    <source>
        <dbReference type="PROSITE" id="PS50110"/>
    </source>
</evidence>
<dbReference type="Pfam" id="PF13426">
    <property type="entry name" value="PAS_9"/>
    <property type="match status" value="1"/>
</dbReference>
<dbReference type="InterPro" id="IPR000700">
    <property type="entry name" value="PAS-assoc_C"/>
</dbReference>
<evidence type="ECO:0000259" key="11">
    <source>
        <dbReference type="PROSITE" id="PS50113"/>
    </source>
</evidence>
<keyword evidence="5" id="KW-0418">Kinase</keyword>
<dbReference type="SMART" id="SM00091">
    <property type="entry name" value="PAS"/>
    <property type="match status" value="3"/>
</dbReference>
<comment type="catalytic activity">
    <reaction evidence="1">
        <text>ATP + protein L-histidine = ADP + protein N-phospho-L-histidine.</text>
        <dbReference type="EC" id="2.7.13.3"/>
    </reaction>
</comment>
<keyword evidence="7" id="KW-0804">Transcription</keyword>
<evidence type="ECO:0000256" key="6">
    <source>
        <dbReference type="ARBA" id="ARBA00023015"/>
    </source>
</evidence>
<dbReference type="InterPro" id="IPR013655">
    <property type="entry name" value="PAS_fold_3"/>
</dbReference>
<dbReference type="Gene3D" id="3.30.450.20">
    <property type="entry name" value="PAS domain"/>
    <property type="match status" value="3"/>
</dbReference>
<dbReference type="SUPFAM" id="SSF55785">
    <property type="entry name" value="PYP-like sensor domain (PAS domain)"/>
    <property type="match status" value="3"/>
</dbReference>
<dbReference type="CDD" id="cd00156">
    <property type="entry name" value="REC"/>
    <property type="match status" value="1"/>
</dbReference>
<feature type="domain" description="PAS" evidence="10">
    <location>
        <begin position="387"/>
        <end position="458"/>
    </location>
</feature>
<keyword evidence="3" id="KW-0597">Phosphoprotein</keyword>
<dbReference type="AlphaFoldDB" id="A0AAW4PT23"/>
<keyword evidence="13" id="KW-1185">Reference proteome</keyword>
<dbReference type="RefSeq" id="WP_220619383.1">
    <property type="nucleotide sequence ID" value="NZ_RKLR01000006.1"/>
</dbReference>
<dbReference type="SMART" id="SM00086">
    <property type="entry name" value="PAC"/>
    <property type="match status" value="2"/>
</dbReference>
<gene>
    <name evidence="12" type="ORF">EGH21_15485</name>
</gene>
<evidence type="ECO:0000313" key="12">
    <source>
        <dbReference type="EMBL" id="MBX0324431.1"/>
    </source>
</evidence>
<dbReference type="InterPro" id="IPR007050">
    <property type="entry name" value="HTH_bacterioopsin"/>
</dbReference>
<comment type="caution">
    <text evidence="12">The sequence shown here is derived from an EMBL/GenBank/DDBJ whole genome shotgun (WGS) entry which is preliminary data.</text>
</comment>
<organism evidence="12 13">
    <name type="scientific">Haloarcula rubra</name>
    <dbReference type="NCBI Taxonomy" id="2487747"/>
    <lineage>
        <taxon>Archaea</taxon>
        <taxon>Methanobacteriati</taxon>
        <taxon>Methanobacteriota</taxon>
        <taxon>Stenosarchaea group</taxon>
        <taxon>Halobacteria</taxon>
        <taxon>Halobacteriales</taxon>
        <taxon>Haloarculaceae</taxon>
        <taxon>Haloarcula</taxon>
    </lineage>
</organism>
<dbReference type="InterPro" id="IPR035965">
    <property type="entry name" value="PAS-like_dom_sf"/>
</dbReference>
<reference evidence="12 13" key="1">
    <citation type="submission" date="2021-06" db="EMBL/GenBank/DDBJ databases">
        <title>Halomicroarcula sp. a new haloarchaeum isolated from saline soil.</title>
        <authorList>
            <person name="Duran-Viseras A."/>
            <person name="Sanchez-Porro C."/>
            <person name="Ventosa A."/>
        </authorList>
    </citation>
    <scope>NUCLEOTIDE SEQUENCE [LARGE SCALE GENOMIC DNA]</scope>
    <source>
        <strain evidence="12 13">F13</strain>
    </source>
</reference>
<feature type="domain" description="PAS" evidence="10">
    <location>
        <begin position="140"/>
        <end position="213"/>
    </location>
</feature>
<dbReference type="InterPro" id="IPR052162">
    <property type="entry name" value="Sensor_kinase/Photoreceptor"/>
</dbReference>
<protein>
    <recommendedName>
        <fullName evidence="2">histidine kinase</fullName>
        <ecNumber evidence="2">2.7.13.3</ecNumber>
    </recommendedName>
</protein>
<name>A0AAW4PT23_9EURY</name>
<evidence type="ECO:0000256" key="3">
    <source>
        <dbReference type="ARBA" id="ARBA00022553"/>
    </source>
</evidence>
<dbReference type="PANTHER" id="PTHR43304:SF1">
    <property type="entry name" value="PAC DOMAIN-CONTAINING PROTEIN"/>
    <property type="match status" value="1"/>
</dbReference>
<dbReference type="PROSITE" id="PS50110">
    <property type="entry name" value="RESPONSE_REGULATORY"/>
    <property type="match status" value="1"/>
</dbReference>
<dbReference type="GO" id="GO:0004673">
    <property type="term" value="F:protein histidine kinase activity"/>
    <property type="evidence" value="ECO:0007669"/>
    <property type="project" value="UniProtKB-EC"/>
</dbReference>
<feature type="domain" description="Response regulatory" evidence="9">
    <location>
        <begin position="9"/>
        <end position="125"/>
    </location>
</feature>
<comment type="caution">
    <text evidence="8">Lacks conserved residue(s) required for the propagation of feature annotation.</text>
</comment>
<dbReference type="EC" id="2.7.13.3" evidence="2"/>
<dbReference type="InterPro" id="IPR001610">
    <property type="entry name" value="PAC"/>
</dbReference>
<feature type="domain" description="PAS" evidence="10">
    <location>
        <begin position="268"/>
        <end position="319"/>
    </location>
</feature>
<dbReference type="CDD" id="cd00130">
    <property type="entry name" value="PAS"/>
    <property type="match status" value="3"/>
</dbReference>
<accession>A0AAW4PT23</accession>
<dbReference type="InterPro" id="IPR001789">
    <property type="entry name" value="Sig_transdc_resp-reg_receiver"/>
</dbReference>
<evidence type="ECO:0000256" key="8">
    <source>
        <dbReference type="PROSITE-ProRule" id="PRU00169"/>
    </source>
</evidence>
<evidence type="ECO:0000256" key="4">
    <source>
        <dbReference type="ARBA" id="ARBA00022679"/>
    </source>
</evidence>
<dbReference type="Pfam" id="PF04967">
    <property type="entry name" value="HTH_10"/>
    <property type="match status" value="1"/>
</dbReference>
<dbReference type="InterPro" id="IPR011006">
    <property type="entry name" value="CheY-like_superfamily"/>
</dbReference>
<dbReference type="SUPFAM" id="SSF55781">
    <property type="entry name" value="GAF domain-like"/>
    <property type="match status" value="2"/>
</dbReference>
<dbReference type="GO" id="GO:0006355">
    <property type="term" value="P:regulation of DNA-templated transcription"/>
    <property type="evidence" value="ECO:0007669"/>
    <property type="project" value="InterPro"/>
</dbReference>
<keyword evidence="4" id="KW-0808">Transferase</keyword>
<proteinExistence type="predicted"/>
<dbReference type="SUPFAM" id="SSF52172">
    <property type="entry name" value="CheY-like"/>
    <property type="match status" value="1"/>
</dbReference>
<dbReference type="Pfam" id="PF00989">
    <property type="entry name" value="PAS"/>
    <property type="match status" value="1"/>
</dbReference>
<sequence length="1068" mass="120260">MNPPDNPITVLYVTADSAVETAVSASLAEGSDGMEITAADDVSEARETLEETTVDCLVVEDARPETDSHQFLRAVREDHPNLPVLLFGSARDESDVANALAAGATDYVQRNGEDAQYAVLEHRIRDAVDRHRARRSAESNEQLLTQLAERTDDILFAFDGEWRELLFVNSAYEDIWDRSIARLKREPKSFLEFVHPEDRSKARASMERLSNGTADEVEYRVRTEDGEQRWVRGESKPILDDDGDVIRIVGFVRDITEHRERERDLQQQRDRFRAVFEEAFDAMVILDDDRRFLDANESAIELFGLSREALLGRPVDEFIDDGFDEASAWQGFIDDGSRRGTFPLVRSDGEERIVEYAATSDVVPGQHLSVIRDMTDQREYEQRLERREQRYRNLVEDSPAPINLFDADGDTVWCNDATVELLGVDSRDELVGRSVFDFIHPDDHGIAEAEIEAVIHDRDVVGPTEFRLVRDDGDVRHVRVKTTSGWWQGERVGQAVVIDVTEQHRYEERLTTLHDRMREMTRAEERAAIADVATETLTELLDFDAAVFYEFDGSQSLTPLVQADGEGYLDESAASRTDGGVLWTAFVEDEVRDWDREQTERNDTTPPFESGLVVPIGNHGVLVGGLTTDQSVASSEREITRLVGEGLEATLDRAGKASTIQTRDRQLQQQNRVLEQVNRLNEIIREIVQTLVRSSTRAEIRADVCEQFATANQYTFAWWGERDADSDAVTPEEWQGVDSEFVDELRSGGSYPQIARLVEAAYHENEIQVAGNILDDDEWKGHRSVALSYGYQSIAAVPVGDSDYVDAVLVIHADAPDTFDERERTVLDELGDTIGYALHNVPGPEGMQATQRTEVELQITTDRLFTNRLTAELRAEMAVVGMIRDDSDTDRLFCRLRGTPADVAEKLTSFETVRSVQPLSVKDGDGLYQLRISTPPLVAALRASDATLRTLTAEGGTTTLVTVLSESDGVRSFIEEVRSLYPETTLLARRENPTPVEPREMFHEEILDELTDRQLDALKTAHFGGFYEWPRETTSSKLAETRDIAASTYQYHLRAAERKIISAILDAP</sequence>
<dbReference type="InterPro" id="IPR003018">
    <property type="entry name" value="GAF"/>
</dbReference>
<dbReference type="EMBL" id="RKLR01000006">
    <property type="protein sequence ID" value="MBX0324431.1"/>
    <property type="molecule type" value="Genomic_DNA"/>
</dbReference>
<feature type="domain" description="PAC" evidence="11">
    <location>
        <begin position="215"/>
        <end position="267"/>
    </location>
</feature>
<dbReference type="Gene3D" id="3.40.50.2300">
    <property type="match status" value="1"/>
</dbReference>
<dbReference type="InterPro" id="IPR013767">
    <property type="entry name" value="PAS_fold"/>
</dbReference>
<dbReference type="InterPro" id="IPR029016">
    <property type="entry name" value="GAF-like_dom_sf"/>
</dbReference>
<dbReference type="PROSITE" id="PS50112">
    <property type="entry name" value="PAS"/>
    <property type="match status" value="3"/>
</dbReference>
<dbReference type="InterPro" id="IPR000014">
    <property type="entry name" value="PAS"/>
</dbReference>
<dbReference type="PROSITE" id="PS50113">
    <property type="entry name" value="PAC"/>
    <property type="match status" value="1"/>
</dbReference>
<dbReference type="Gene3D" id="3.30.450.40">
    <property type="match status" value="2"/>
</dbReference>
<evidence type="ECO:0000313" key="13">
    <source>
        <dbReference type="Proteomes" id="UP001430377"/>
    </source>
</evidence>
<dbReference type="Pfam" id="PF15915">
    <property type="entry name" value="BAT"/>
    <property type="match status" value="1"/>
</dbReference>
<dbReference type="GO" id="GO:0000160">
    <property type="term" value="P:phosphorelay signal transduction system"/>
    <property type="evidence" value="ECO:0007669"/>
    <property type="project" value="InterPro"/>
</dbReference>
<dbReference type="Pfam" id="PF13185">
    <property type="entry name" value="GAF_2"/>
    <property type="match status" value="1"/>
</dbReference>
<evidence type="ECO:0000256" key="1">
    <source>
        <dbReference type="ARBA" id="ARBA00000085"/>
    </source>
</evidence>
<dbReference type="Pfam" id="PF00072">
    <property type="entry name" value="Response_reg"/>
    <property type="match status" value="1"/>
</dbReference>